<proteinExistence type="predicted"/>
<organism evidence="1 2">
    <name type="scientific">Pseudomassariella vexata</name>
    <dbReference type="NCBI Taxonomy" id="1141098"/>
    <lineage>
        <taxon>Eukaryota</taxon>
        <taxon>Fungi</taxon>
        <taxon>Dikarya</taxon>
        <taxon>Ascomycota</taxon>
        <taxon>Pezizomycotina</taxon>
        <taxon>Sordariomycetes</taxon>
        <taxon>Xylariomycetidae</taxon>
        <taxon>Amphisphaeriales</taxon>
        <taxon>Pseudomassariaceae</taxon>
        <taxon>Pseudomassariella</taxon>
    </lineage>
</organism>
<name>A0A1Y2DVB8_9PEZI</name>
<dbReference type="Proteomes" id="UP000193689">
    <property type="component" value="Unassembled WGS sequence"/>
</dbReference>
<protein>
    <submittedName>
        <fullName evidence="1">Uncharacterized protein</fullName>
    </submittedName>
</protein>
<gene>
    <name evidence="1" type="ORF">BCR38DRAFT_439194</name>
</gene>
<dbReference type="EMBL" id="MCFJ01000009">
    <property type="protein sequence ID" value="ORY62595.1"/>
    <property type="molecule type" value="Genomic_DNA"/>
</dbReference>
<dbReference type="RefSeq" id="XP_040714431.1">
    <property type="nucleotide sequence ID" value="XM_040860617.1"/>
</dbReference>
<evidence type="ECO:0000313" key="2">
    <source>
        <dbReference type="Proteomes" id="UP000193689"/>
    </source>
</evidence>
<dbReference type="AlphaFoldDB" id="A0A1Y2DVB8"/>
<dbReference type="GeneID" id="63776829"/>
<comment type="caution">
    <text evidence="1">The sequence shown here is derived from an EMBL/GenBank/DDBJ whole genome shotgun (WGS) entry which is preliminary data.</text>
</comment>
<dbReference type="InParanoid" id="A0A1Y2DVB8"/>
<reference evidence="1 2" key="1">
    <citation type="submission" date="2016-07" db="EMBL/GenBank/DDBJ databases">
        <title>Pervasive Adenine N6-methylation of Active Genes in Fungi.</title>
        <authorList>
            <consortium name="DOE Joint Genome Institute"/>
            <person name="Mondo S.J."/>
            <person name="Dannebaum R.O."/>
            <person name="Kuo R.C."/>
            <person name="Labutti K."/>
            <person name="Haridas S."/>
            <person name="Kuo A."/>
            <person name="Salamov A."/>
            <person name="Ahrendt S.R."/>
            <person name="Lipzen A."/>
            <person name="Sullivan W."/>
            <person name="Andreopoulos W.B."/>
            <person name="Clum A."/>
            <person name="Lindquist E."/>
            <person name="Daum C."/>
            <person name="Ramamoorthy G.K."/>
            <person name="Gryganskyi A."/>
            <person name="Culley D."/>
            <person name="Magnuson J.K."/>
            <person name="James T.Y."/>
            <person name="O'Malley M.A."/>
            <person name="Stajich J.E."/>
            <person name="Spatafora J.W."/>
            <person name="Visel A."/>
            <person name="Grigoriev I.V."/>
        </authorList>
    </citation>
    <scope>NUCLEOTIDE SEQUENCE [LARGE SCALE GENOMIC DNA]</scope>
    <source>
        <strain evidence="1 2">CBS 129021</strain>
    </source>
</reference>
<sequence length="180" mass="20139">MAPIQHPSPSKAFELASKYATLLRVLFYHPRFKYAQPPTPEFIRPDGEKTPVALLLVSDFVQRTYVDNVIPFLPAGATRKCKAIGNPWAQHDPNYQWEWEWDARAGVFKDASGSVIGMPILAENEAMKNIGDVTTRTLMAKKCILENGTDVKARLIIGGNAFDFGEVQKAMRDIDELDVC</sequence>
<evidence type="ECO:0000313" key="1">
    <source>
        <dbReference type="EMBL" id="ORY62595.1"/>
    </source>
</evidence>
<keyword evidence="2" id="KW-1185">Reference proteome</keyword>
<dbReference type="OrthoDB" id="4129651at2759"/>
<accession>A0A1Y2DVB8</accession>